<accession>A0A2Z7C751</accession>
<feature type="compositionally biased region" description="Polar residues" evidence="1">
    <location>
        <begin position="313"/>
        <end position="333"/>
    </location>
</feature>
<evidence type="ECO:0000313" key="3">
    <source>
        <dbReference type="Proteomes" id="UP000250235"/>
    </source>
</evidence>
<name>A0A2Z7C751_9LAMI</name>
<feature type="region of interest" description="Disordered" evidence="1">
    <location>
        <begin position="504"/>
        <end position="569"/>
    </location>
</feature>
<feature type="compositionally biased region" description="Basic and acidic residues" evidence="1">
    <location>
        <begin position="504"/>
        <end position="526"/>
    </location>
</feature>
<keyword evidence="3" id="KW-1185">Reference proteome</keyword>
<dbReference type="OrthoDB" id="1751168at2759"/>
<feature type="region of interest" description="Disordered" evidence="1">
    <location>
        <begin position="313"/>
        <end position="381"/>
    </location>
</feature>
<feature type="compositionally biased region" description="Acidic residues" evidence="1">
    <location>
        <begin position="554"/>
        <end position="565"/>
    </location>
</feature>
<organism evidence="2 3">
    <name type="scientific">Dorcoceras hygrometricum</name>
    <dbReference type="NCBI Taxonomy" id="472368"/>
    <lineage>
        <taxon>Eukaryota</taxon>
        <taxon>Viridiplantae</taxon>
        <taxon>Streptophyta</taxon>
        <taxon>Embryophyta</taxon>
        <taxon>Tracheophyta</taxon>
        <taxon>Spermatophyta</taxon>
        <taxon>Magnoliopsida</taxon>
        <taxon>eudicotyledons</taxon>
        <taxon>Gunneridae</taxon>
        <taxon>Pentapetalae</taxon>
        <taxon>asterids</taxon>
        <taxon>lamiids</taxon>
        <taxon>Lamiales</taxon>
        <taxon>Gesneriaceae</taxon>
        <taxon>Didymocarpoideae</taxon>
        <taxon>Trichosporeae</taxon>
        <taxon>Loxocarpinae</taxon>
        <taxon>Dorcoceras</taxon>
    </lineage>
</organism>
<dbReference type="EMBL" id="KQ999148">
    <property type="protein sequence ID" value="KZV42319.1"/>
    <property type="molecule type" value="Genomic_DNA"/>
</dbReference>
<dbReference type="AlphaFoldDB" id="A0A2Z7C751"/>
<gene>
    <name evidence="2" type="ORF">F511_40438</name>
</gene>
<evidence type="ECO:0000256" key="1">
    <source>
        <dbReference type="SAM" id="MobiDB-lite"/>
    </source>
</evidence>
<reference evidence="2 3" key="1">
    <citation type="journal article" date="2015" name="Proc. Natl. Acad. Sci. U.S.A.">
        <title>The resurrection genome of Boea hygrometrica: A blueprint for survival of dehydration.</title>
        <authorList>
            <person name="Xiao L."/>
            <person name="Yang G."/>
            <person name="Zhang L."/>
            <person name="Yang X."/>
            <person name="Zhao S."/>
            <person name="Ji Z."/>
            <person name="Zhou Q."/>
            <person name="Hu M."/>
            <person name="Wang Y."/>
            <person name="Chen M."/>
            <person name="Xu Y."/>
            <person name="Jin H."/>
            <person name="Xiao X."/>
            <person name="Hu G."/>
            <person name="Bao F."/>
            <person name="Hu Y."/>
            <person name="Wan P."/>
            <person name="Li L."/>
            <person name="Deng X."/>
            <person name="Kuang T."/>
            <person name="Xiang C."/>
            <person name="Zhu J.K."/>
            <person name="Oliver M.J."/>
            <person name="He Y."/>
        </authorList>
    </citation>
    <scope>NUCLEOTIDE SEQUENCE [LARGE SCALE GENOMIC DNA]</scope>
    <source>
        <strain evidence="3">cv. XS01</strain>
    </source>
</reference>
<protein>
    <submittedName>
        <fullName evidence="2">Pollen-specific leucine-rich repeat extensin-like protein 2</fullName>
    </submittedName>
</protein>
<sequence length="593" mass="65701">MASSLFVNTLQVEFESVFAIEHTGMTRMFKSLEDTGLKGFLKGTPFVFENSITEFFVNAKVIAGTIVSTACNQKLVITEDMFSTTFKLPTEGIIGLEDITKETIVEMSSRFSATDVPFKEPSKKREIQTEYRFCTTLLQKGTLAPATAEEEHSQIGKYAEQTLNDYDWQNTITAETEDIKELVQRRSLLSYKLYELEVQKIFNENLAHFTNNVPSARHDFLCLRFLHKEFRHITSKHRDQRALTGLPTTVPNGLIIRATPVQSPLLAFEFSSLADQEQGAARTTIQQIVQQINENSAMTSPEHLALENEPQIEQQTNQAQPTTVDDQQTLEQQTPEDKDQSQTYSSSGSSWGLSADNISSSSGSPTLSGKLPDRGTTVVHTLGPNLSSVAKSSMDHQGPHSSTMPVVVYTTQNTTIDREAEEQPTFSAALEPLATPNLQFMDTTTKTLHTLTDHISSLDSQQNFTVLASTMVRNYADCHQQLVDELALVKSQLAEMVECMKELSDAQKGENNSRSKKSEIPSRRLGGEGSSSGKQSTRGEGPSGDRVVYVVEDQVQEEEEDQVQEDTDRVMIVKGLSSANGSRARAALDLSLD</sequence>
<feature type="compositionally biased region" description="Low complexity" evidence="1">
    <location>
        <begin position="345"/>
        <end position="370"/>
    </location>
</feature>
<proteinExistence type="predicted"/>
<dbReference type="Proteomes" id="UP000250235">
    <property type="component" value="Unassembled WGS sequence"/>
</dbReference>
<evidence type="ECO:0000313" key="2">
    <source>
        <dbReference type="EMBL" id="KZV42319.1"/>
    </source>
</evidence>